<reference evidence="1" key="1">
    <citation type="submission" date="2020-07" db="EMBL/GenBank/DDBJ databases">
        <title>Unique genomic features of the anaerobic methanotrophic archaea.</title>
        <authorList>
            <person name="Chadwick G.L."/>
            <person name="Skennerton C.T."/>
            <person name="Laso-Perez R."/>
            <person name="Leu A.O."/>
            <person name="Speth D.R."/>
            <person name="Yu H."/>
            <person name="Morgan-Lang C."/>
            <person name="Hatzenpichler R."/>
            <person name="Goudeau D."/>
            <person name="Malmstrom R."/>
            <person name="Brazelton W.J."/>
            <person name="Woyke T."/>
            <person name="Hallam S.J."/>
            <person name="Tyson G.W."/>
            <person name="Wegener G."/>
            <person name="Boetius A."/>
            <person name="Orphan V."/>
        </authorList>
    </citation>
    <scope>NUCLEOTIDE SEQUENCE</scope>
</reference>
<dbReference type="GO" id="GO:0019385">
    <property type="term" value="P:methanogenesis, from acetate"/>
    <property type="evidence" value="ECO:0007669"/>
    <property type="project" value="InterPro"/>
</dbReference>
<proteinExistence type="predicted"/>
<dbReference type="PIRSF" id="PIRSF006035">
    <property type="entry name" value="CO_dh_b_ACDS_e"/>
    <property type="match status" value="1"/>
</dbReference>
<evidence type="ECO:0000313" key="1">
    <source>
        <dbReference type="EMBL" id="QNT35640.1"/>
    </source>
</evidence>
<dbReference type="Pfam" id="PF02552">
    <property type="entry name" value="CO_dh"/>
    <property type="match status" value="1"/>
</dbReference>
<accession>A0A7H1KNX6</accession>
<dbReference type="EMBL" id="MT776528">
    <property type="protein sequence ID" value="QNT35640.1"/>
    <property type="molecule type" value="Genomic_DNA"/>
</dbReference>
<dbReference type="Gene3D" id="3.40.50.1220">
    <property type="entry name" value="TPP-binding domain"/>
    <property type="match status" value="1"/>
</dbReference>
<organism evidence="1">
    <name type="scientific">uncultured Methanosarcinales archaeon</name>
    <dbReference type="NCBI Taxonomy" id="183757"/>
    <lineage>
        <taxon>Archaea</taxon>
        <taxon>Methanobacteriati</taxon>
        <taxon>Methanobacteriota</taxon>
        <taxon>Stenosarchaea group</taxon>
        <taxon>Methanomicrobia</taxon>
        <taxon>Methanosarcinales</taxon>
        <taxon>environmental samples</taxon>
    </lineage>
</organism>
<dbReference type="SUPFAM" id="SSF52467">
    <property type="entry name" value="DHS-like NAD/FAD-binding domain"/>
    <property type="match status" value="1"/>
</dbReference>
<dbReference type="InterPro" id="IPR003704">
    <property type="entry name" value="CdhB"/>
</dbReference>
<dbReference type="NCBIfam" id="TIGR00315">
    <property type="entry name" value="cdhB"/>
    <property type="match status" value="1"/>
</dbReference>
<protein>
    <submittedName>
        <fullName evidence="1">Acetyl-CoA decarbonylase/synthase complex subunit epsilon</fullName>
    </submittedName>
</protein>
<dbReference type="InterPro" id="IPR029035">
    <property type="entry name" value="DHS-like_NAD/FAD-binding_dom"/>
</dbReference>
<sequence length="171" mass="18706">MTMTRAYQCANVSGPHPGKVATSASVAAAIKRAERPVIVVGSELRHLDWALNLAKEMDIPIVATSHVAGTMREKGVRPDREMGAIEITNLLKSPEWGGVRGEGQHDLAIFTDVLYYLEAQMLSALKHFAPHIKTISLTRGHQPNANQSLPNLGEKKMDEFLAEIREALAES</sequence>
<name>A0A7H1KNX6_9EURY</name>
<gene>
    <name evidence="1" type="primary">cdhB</name>
    <name evidence="1" type="ORF">GNCGGNMO_00002</name>
</gene>
<dbReference type="AlphaFoldDB" id="A0A7H1KNX6"/>